<dbReference type="Proteomes" id="UP000500938">
    <property type="component" value="Chromosome"/>
</dbReference>
<organism evidence="1 2">
    <name type="scientific">Gemmatimonas groenlandica</name>
    <dbReference type="NCBI Taxonomy" id="2732249"/>
    <lineage>
        <taxon>Bacteria</taxon>
        <taxon>Pseudomonadati</taxon>
        <taxon>Gemmatimonadota</taxon>
        <taxon>Gemmatimonadia</taxon>
        <taxon>Gemmatimonadales</taxon>
        <taxon>Gemmatimonadaceae</taxon>
        <taxon>Gemmatimonas</taxon>
    </lineage>
</organism>
<dbReference type="AlphaFoldDB" id="A0A6M4IQ84"/>
<dbReference type="InterPro" id="IPR045584">
    <property type="entry name" value="Pilin-like"/>
</dbReference>
<evidence type="ECO:0000313" key="1">
    <source>
        <dbReference type="EMBL" id="QJR35657.1"/>
    </source>
</evidence>
<keyword evidence="2" id="KW-1185">Reference proteome</keyword>
<proteinExistence type="predicted"/>
<protein>
    <submittedName>
        <fullName evidence="1">Prepilin-type N-terminal cleavage/methylation domain-containing protein</fullName>
    </submittedName>
</protein>
<gene>
    <name evidence="1" type="ORF">HKW67_09115</name>
</gene>
<dbReference type="PROSITE" id="PS00409">
    <property type="entry name" value="PROKAR_NTER_METHYL"/>
    <property type="match status" value="1"/>
</dbReference>
<evidence type="ECO:0000313" key="2">
    <source>
        <dbReference type="Proteomes" id="UP000500938"/>
    </source>
</evidence>
<dbReference type="InterPro" id="IPR012902">
    <property type="entry name" value="N_methyl_site"/>
</dbReference>
<dbReference type="Pfam" id="PF07963">
    <property type="entry name" value="N_methyl"/>
    <property type="match status" value="1"/>
</dbReference>
<reference evidence="1 2" key="1">
    <citation type="submission" date="2020-05" db="EMBL/GenBank/DDBJ databases">
        <title>Complete genome sequence of Gemmatimonas greenlandica TET16.</title>
        <authorList>
            <person name="Zeng Y."/>
        </authorList>
    </citation>
    <scope>NUCLEOTIDE SEQUENCE [LARGE SCALE GENOMIC DNA]</scope>
    <source>
        <strain evidence="1 2">TET16</strain>
    </source>
</reference>
<dbReference type="EMBL" id="CP053085">
    <property type="protein sequence ID" value="QJR35657.1"/>
    <property type="molecule type" value="Genomic_DNA"/>
</dbReference>
<sequence length="206" mass="22565">MMRSQVRSQMRSRRGFTLLEVIVAITVTGLSLTTAGMALSAARNTAARIQAHEARTEADSRVRALLTDMLRHAPLSEQVDDPLLVVDRASGSPVLRFLSTGVREPYGTGAVWQVEVALRDSTLVVRATPTGRDVGASPLVATLSPVTQWDVRLLEHGTAMSSPSWRPDWPIAQDRPRAIELAWSRASDRSAMPLRVVLAPLDRPRL</sequence>
<dbReference type="RefSeq" id="WP_171225088.1">
    <property type="nucleotide sequence ID" value="NZ_CP053085.1"/>
</dbReference>
<dbReference type="NCBIfam" id="TIGR02532">
    <property type="entry name" value="IV_pilin_GFxxxE"/>
    <property type="match status" value="1"/>
</dbReference>
<name>A0A6M4IQ84_9BACT</name>
<dbReference type="KEGG" id="ggr:HKW67_09115"/>
<dbReference type="SUPFAM" id="SSF54523">
    <property type="entry name" value="Pili subunits"/>
    <property type="match status" value="1"/>
</dbReference>
<accession>A0A6M4IQ84</accession>